<dbReference type="GO" id="GO:0019878">
    <property type="term" value="P:lysine biosynthetic process via aminoadipic acid"/>
    <property type="evidence" value="ECO:0007669"/>
    <property type="project" value="TreeGrafter"/>
</dbReference>
<organism evidence="6 7">
    <name type="scientific">Roridomyces roridus</name>
    <dbReference type="NCBI Taxonomy" id="1738132"/>
    <lineage>
        <taxon>Eukaryota</taxon>
        <taxon>Fungi</taxon>
        <taxon>Dikarya</taxon>
        <taxon>Basidiomycota</taxon>
        <taxon>Agaricomycotina</taxon>
        <taxon>Agaricomycetes</taxon>
        <taxon>Agaricomycetidae</taxon>
        <taxon>Agaricales</taxon>
        <taxon>Marasmiineae</taxon>
        <taxon>Mycenaceae</taxon>
        <taxon>Roridomyces</taxon>
    </lineage>
</organism>
<evidence type="ECO:0000259" key="5">
    <source>
        <dbReference type="Pfam" id="PF16653"/>
    </source>
</evidence>
<dbReference type="InterPro" id="IPR036291">
    <property type="entry name" value="NAD(P)-bd_dom_sf"/>
</dbReference>
<dbReference type="AlphaFoldDB" id="A0AAD7C2M5"/>
<evidence type="ECO:0000256" key="3">
    <source>
        <dbReference type="ARBA" id="ARBA00023154"/>
    </source>
</evidence>
<dbReference type="PANTHER" id="PTHR11133">
    <property type="entry name" value="SACCHAROPINE DEHYDROGENASE"/>
    <property type="match status" value="1"/>
</dbReference>
<dbReference type="SUPFAM" id="SSF55347">
    <property type="entry name" value="Glyceraldehyde-3-phosphate dehydrogenase-like, C-terminal domain"/>
    <property type="match status" value="1"/>
</dbReference>
<dbReference type="Pfam" id="PF16653">
    <property type="entry name" value="Sacchrp_dh_C"/>
    <property type="match status" value="1"/>
</dbReference>
<evidence type="ECO:0000259" key="4">
    <source>
        <dbReference type="Pfam" id="PF03435"/>
    </source>
</evidence>
<dbReference type="Gene3D" id="3.30.360.10">
    <property type="entry name" value="Dihydrodipicolinate Reductase, domain 2"/>
    <property type="match status" value="1"/>
</dbReference>
<feature type="domain" description="Saccharopine dehydrogenase NADP binding" evidence="4">
    <location>
        <begin position="4"/>
        <end position="121"/>
    </location>
</feature>
<dbReference type="FunFam" id="3.30.360.10:FF:000008">
    <property type="entry name" value="Alpha-aminoadipic semialdehyde synthase, mitochondrial"/>
    <property type="match status" value="1"/>
</dbReference>
<dbReference type="SUPFAM" id="SSF51735">
    <property type="entry name" value="NAD(P)-binding Rossmann-fold domains"/>
    <property type="match status" value="1"/>
</dbReference>
<dbReference type="Pfam" id="PF03435">
    <property type="entry name" value="Sacchrp_dh_NADP"/>
    <property type="match status" value="1"/>
</dbReference>
<comment type="caution">
    <text evidence="6">The sequence shown here is derived from an EMBL/GenBank/DDBJ whole genome shotgun (WGS) entry which is preliminary data.</text>
</comment>
<sequence>MPKILLLGSGFVAGPCAEYLARNPSNTLTVACRTSASASAFCSSIPRATPLVLDVAAADTTELEAAVAAHDLVISLVPYIYHATVIQAAIKGKTHVVTTSYISPAIQALDTAARDAGIVVLNEAGLDPGIDHLYAVKIIDEVHAKGGKVKEFHLSCGAFPAPECASTNPLQYKFSWSPRGVLLAHLNSSSFLSSGSVVEIAGADLMARAQPTTISGFPHALEMFPNRDSVPFREFYRIPEAHTVVRGTLRYAGFPAFMAALIKLGWLATDVKDWLVDGLTWAEATQRACGASGSDESALVARIVQLCTFPSTAEEERILAAMRWVGLFSSEKLVVSRGTLLDTLCARLEALMQYQPGERDLILMEQKYGVEWADGKQETIVATLEEYGTPGGTSAMARTVGVPCGIACQLVLDGVFSTPGIHAPYTKEYCDPIRELLDGEGLLLVERVL</sequence>
<protein>
    <submittedName>
        <fullName evidence="6">Saccharopine dehydrogenase</fullName>
    </submittedName>
</protein>
<keyword evidence="1" id="KW-0521">NADP</keyword>
<keyword evidence="3" id="KW-0457">Lysine biosynthesis</keyword>
<dbReference type="Proteomes" id="UP001221142">
    <property type="component" value="Unassembled WGS sequence"/>
</dbReference>
<evidence type="ECO:0000256" key="1">
    <source>
        <dbReference type="ARBA" id="ARBA00022857"/>
    </source>
</evidence>
<dbReference type="GO" id="GO:0005737">
    <property type="term" value="C:cytoplasm"/>
    <property type="evidence" value="ECO:0007669"/>
    <property type="project" value="TreeGrafter"/>
</dbReference>
<dbReference type="InterPro" id="IPR005097">
    <property type="entry name" value="Sacchrp_dh_NADP-bd"/>
</dbReference>
<dbReference type="EMBL" id="JARKIF010000006">
    <property type="protein sequence ID" value="KAJ7637190.1"/>
    <property type="molecule type" value="Genomic_DNA"/>
</dbReference>
<dbReference type="FunFam" id="3.40.50.720:FF:000072">
    <property type="entry name" value="Saccharopine dehydrogenase [NADP(+), L-glutamate-forming]"/>
    <property type="match status" value="1"/>
</dbReference>
<keyword evidence="7" id="KW-1185">Reference proteome</keyword>
<evidence type="ECO:0000256" key="2">
    <source>
        <dbReference type="ARBA" id="ARBA00023002"/>
    </source>
</evidence>
<dbReference type="Gene3D" id="3.40.50.720">
    <property type="entry name" value="NAD(P)-binding Rossmann-like Domain"/>
    <property type="match status" value="1"/>
</dbReference>
<dbReference type="InterPro" id="IPR032095">
    <property type="entry name" value="Sacchrp_dh-like_C"/>
</dbReference>
<keyword evidence="3" id="KW-0028">Amino-acid biosynthesis</keyword>
<accession>A0AAD7C2M5</accession>
<evidence type="ECO:0000313" key="6">
    <source>
        <dbReference type="EMBL" id="KAJ7637190.1"/>
    </source>
</evidence>
<dbReference type="PANTHER" id="PTHR11133:SF22">
    <property type="entry name" value="ALPHA-AMINOADIPIC SEMIALDEHYDE SYNTHASE, MITOCHONDRIAL"/>
    <property type="match status" value="1"/>
</dbReference>
<name>A0AAD7C2M5_9AGAR</name>
<evidence type="ECO:0000313" key="7">
    <source>
        <dbReference type="Proteomes" id="UP001221142"/>
    </source>
</evidence>
<gene>
    <name evidence="6" type="ORF">FB45DRAFT_908524</name>
</gene>
<dbReference type="Gene3D" id="1.10.1870.10">
    <property type="entry name" value="Domain 3, Saccharopine reductase"/>
    <property type="match status" value="1"/>
</dbReference>
<proteinExistence type="predicted"/>
<dbReference type="InterPro" id="IPR051168">
    <property type="entry name" value="AASS"/>
</dbReference>
<reference evidence="6" key="1">
    <citation type="submission" date="2023-03" db="EMBL/GenBank/DDBJ databases">
        <title>Massive genome expansion in bonnet fungi (Mycena s.s.) driven by repeated elements and novel gene families across ecological guilds.</title>
        <authorList>
            <consortium name="Lawrence Berkeley National Laboratory"/>
            <person name="Harder C.B."/>
            <person name="Miyauchi S."/>
            <person name="Viragh M."/>
            <person name="Kuo A."/>
            <person name="Thoen E."/>
            <person name="Andreopoulos B."/>
            <person name="Lu D."/>
            <person name="Skrede I."/>
            <person name="Drula E."/>
            <person name="Henrissat B."/>
            <person name="Morin E."/>
            <person name="Kohler A."/>
            <person name="Barry K."/>
            <person name="LaButti K."/>
            <person name="Morin E."/>
            <person name="Salamov A."/>
            <person name="Lipzen A."/>
            <person name="Mereny Z."/>
            <person name="Hegedus B."/>
            <person name="Baldrian P."/>
            <person name="Stursova M."/>
            <person name="Weitz H."/>
            <person name="Taylor A."/>
            <person name="Grigoriev I.V."/>
            <person name="Nagy L.G."/>
            <person name="Martin F."/>
            <person name="Kauserud H."/>
        </authorList>
    </citation>
    <scope>NUCLEOTIDE SEQUENCE</scope>
    <source>
        <strain evidence="6">9284</strain>
    </source>
</reference>
<feature type="domain" description="Saccharopine dehydrogenase-like C-terminal" evidence="5">
    <location>
        <begin position="125"/>
        <end position="442"/>
    </location>
</feature>
<keyword evidence="2" id="KW-0560">Oxidoreductase</keyword>
<dbReference type="GO" id="GO:0004753">
    <property type="term" value="F:saccharopine dehydrogenase activity"/>
    <property type="evidence" value="ECO:0007669"/>
    <property type="project" value="TreeGrafter"/>
</dbReference>